<accession>A0AA37WD63</accession>
<keyword evidence="3" id="KW-1185">Reference proteome</keyword>
<dbReference type="AlphaFoldDB" id="A0AA37WD63"/>
<dbReference type="Proteomes" id="UP001156666">
    <property type="component" value="Unassembled WGS sequence"/>
</dbReference>
<dbReference type="InterPro" id="IPR036390">
    <property type="entry name" value="WH_DNA-bd_sf"/>
</dbReference>
<dbReference type="PANTHER" id="PTHR43736:SF4">
    <property type="entry name" value="SLR1690 PROTEIN"/>
    <property type="match status" value="1"/>
</dbReference>
<dbReference type="Pfam" id="PF21906">
    <property type="entry name" value="WHD_NrtR"/>
    <property type="match status" value="1"/>
</dbReference>
<dbReference type="PANTHER" id="PTHR43736">
    <property type="entry name" value="ADP-RIBOSE PYROPHOSPHATASE"/>
    <property type="match status" value="1"/>
</dbReference>
<organism evidence="2 3">
    <name type="scientific">Portibacter lacus</name>
    <dbReference type="NCBI Taxonomy" id="1099794"/>
    <lineage>
        <taxon>Bacteria</taxon>
        <taxon>Pseudomonadati</taxon>
        <taxon>Bacteroidota</taxon>
        <taxon>Saprospiria</taxon>
        <taxon>Saprospirales</taxon>
        <taxon>Haliscomenobacteraceae</taxon>
        <taxon>Portibacter</taxon>
    </lineage>
</organism>
<dbReference type="CDD" id="cd18873">
    <property type="entry name" value="NUDIX_NadM_like"/>
    <property type="match status" value="1"/>
</dbReference>
<dbReference type="Gene3D" id="3.90.79.10">
    <property type="entry name" value="Nucleoside Triphosphate Pyrophosphohydrolase"/>
    <property type="match status" value="1"/>
</dbReference>
<dbReference type="InterPro" id="IPR036388">
    <property type="entry name" value="WH-like_DNA-bd_sf"/>
</dbReference>
<evidence type="ECO:0000313" key="3">
    <source>
        <dbReference type="Proteomes" id="UP001156666"/>
    </source>
</evidence>
<dbReference type="SUPFAM" id="SSF46785">
    <property type="entry name" value="Winged helix' DNA-binding domain"/>
    <property type="match status" value="1"/>
</dbReference>
<reference evidence="2" key="1">
    <citation type="journal article" date="2014" name="Int. J. Syst. Evol. Microbiol.">
        <title>Complete genome sequence of Corynebacterium casei LMG S-19264T (=DSM 44701T), isolated from a smear-ripened cheese.</title>
        <authorList>
            <consortium name="US DOE Joint Genome Institute (JGI-PGF)"/>
            <person name="Walter F."/>
            <person name="Albersmeier A."/>
            <person name="Kalinowski J."/>
            <person name="Ruckert C."/>
        </authorList>
    </citation>
    <scope>NUCLEOTIDE SEQUENCE</scope>
    <source>
        <strain evidence="2">NBRC 108769</strain>
    </source>
</reference>
<dbReference type="InterPro" id="IPR054105">
    <property type="entry name" value="WHD_NrtR"/>
</dbReference>
<dbReference type="RefSeq" id="WP_235292444.1">
    <property type="nucleotide sequence ID" value="NZ_BSOH01000001.1"/>
</dbReference>
<dbReference type="SUPFAM" id="SSF55811">
    <property type="entry name" value="Nudix"/>
    <property type="match status" value="1"/>
</dbReference>
<protein>
    <submittedName>
        <fullName evidence="2">DNA mismatch repair protein MutT</fullName>
    </submittedName>
</protein>
<evidence type="ECO:0000313" key="2">
    <source>
        <dbReference type="EMBL" id="GLR15552.1"/>
    </source>
</evidence>
<dbReference type="Gene3D" id="1.10.10.10">
    <property type="entry name" value="Winged helix-like DNA-binding domain superfamily/Winged helix DNA-binding domain"/>
    <property type="match status" value="1"/>
</dbReference>
<feature type="domain" description="NrtR DNA-binding winged helix" evidence="1">
    <location>
        <begin position="161"/>
        <end position="221"/>
    </location>
</feature>
<proteinExistence type="predicted"/>
<evidence type="ECO:0000259" key="1">
    <source>
        <dbReference type="Pfam" id="PF21906"/>
    </source>
</evidence>
<reference evidence="2" key="2">
    <citation type="submission" date="2023-01" db="EMBL/GenBank/DDBJ databases">
        <title>Draft genome sequence of Portibacter lacus strain NBRC 108769.</title>
        <authorList>
            <person name="Sun Q."/>
            <person name="Mori K."/>
        </authorList>
    </citation>
    <scope>NUCLEOTIDE SEQUENCE</scope>
    <source>
        <strain evidence="2">NBRC 108769</strain>
    </source>
</reference>
<name>A0AA37WD63_9BACT</name>
<gene>
    <name evidence="2" type="ORF">GCM10007940_01670</name>
</gene>
<comment type="caution">
    <text evidence="2">The sequence shown here is derived from an EMBL/GenBank/DDBJ whole genome shotgun (WGS) entry which is preliminary data.</text>
</comment>
<dbReference type="EMBL" id="BSOH01000001">
    <property type="protein sequence ID" value="GLR15552.1"/>
    <property type="molecule type" value="Genomic_DNA"/>
</dbReference>
<sequence>MTRSDNIVLALSPIDEDLKLAFTVDCVIFGYDNDDLKVLTIECNMDPFMGMISLLGDFITQDEDADSAAKRILKYCTGNEDIFLEEVKSFSKPDRHPFGRVITIAFYSLVPISLTKLTDSADKHLKWVSVDEITEMAFDHKEILDNCLYQLRKSLREKPIGFELLPKKFSLKQLQTLYEVVLGIELDKRNFRRKLRSLNILIDLEERQQEVSHRPAKLYKFDEHSFEKKSSDGLKFEI</sequence>
<dbReference type="InterPro" id="IPR015797">
    <property type="entry name" value="NUDIX_hydrolase-like_dom_sf"/>
</dbReference>